<name>A0A0G0HVG5_9BACT</name>
<proteinExistence type="predicted"/>
<accession>A0A0G0HVG5</accession>
<sequence>MKISAVVLTKNSADKIKSLYTSLKGFDEIIFIDDGSTDKTKALCSKFGITYIKRALKADFSSQRNYALDTANNDWVFFLDSDEKVNSIFTNEVRENIKIGGYNGYYIKRINIFFDHKVMGTEMGEQHIIRLANKSYGRWKRKVHEYWDVKKPLGEISESVVHTTANSITEFINKIIMYYVIHAEENMGSGKKSNFYKVILFPLLKCIKNFIFLNGYKDGVYGFVISVLMSFHSYLSWSQMWLKSRR</sequence>
<dbReference type="InterPro" id="IPR029044">
    <property type="entry name" value="Nucleotide-diphossugar_trans"/>
</dbReference>
<dbReference type="AlphaFoldDB" id="A0A0G0HVG5"/>
<dbReference type="Gene3D" id="3.90.550.10">
    <property type="entry name" value="Spore Coat Polysaccharide Biosynthesis Protein SpsA, Chain A"/>
    <property type="match status" value="1"/>
</dbReference>
<keyword evidence="1" id="KW-0812">Transmembrane</keyword>
<dbReference type="Pfam" id="PF00535">
    <property type="entry name" value="Glycos_transf_2"/>
    <property type="match status" value="1"/>
</dbReference>
<dbReference type="EMBL" id="LBTW01000059">
    <property type="protein sequence ID" value="KKQ47113.1"/>
    <property type="molecule type" value="Genomic_DNA"/>
</dbReference>
<evidence type="ECO:0000313" key="3">
    <source>
        <dbReference type="EMBL" id="KKQ47113.1"/>
    </source>
</evidence>
<reference evidence="3 4" key="1">
    <citation type="journal article" date="2015" name="Nature">
        <title>rRNA introns, odd ribosomes, and small enigmatic genomes across a large radiation of phyla.</title>
        <authorList>
            <person name="Brown C.T."/>
            <person name="Hug L.A."/>
            <person name="Thomas B.C."/>
            <person name="Sharon I."/>
            <person name="Castelle C.J."/>
            <person name="Singh A."/>
            <person name="Wilkins M.J."/>
            <person name="Williams K.H."/>
            <person name="Banfield J.F."/>
        </authorList>
    </citation>
    <scope>NUCLEOTIDE SEQUENCE [LARGE SCALE GENOMIC DNA]</scope>
</reference>
<keyword evidence="1" id="KW-1133">Transmembrane helix</keyword>
<evidence type="ECO:0000313" key="4">
    <source>
        <dbReference type="Proteomes" id="UP000034366"/>
    </source>
</evidence>
<evidence type="ECO:0000256" key="1">
    <source>
        <dbReference type="SAM" id="Phobius"/>
    </source>
</evidence>
<dbReference type="SUPFAM" id="SSF53448">
    <property type="entry name" value="Nucleotide-diphospho-sugar transferases"/>
    <property type="match status" value="1"/>
</dbReference>
<dbReference type="Proteomes" id="UP000034366">
    <property type="component" value="Unassembled WGS sequence"/>
</dbReference>
<dbReference type="GO" id="GO:0016740">
    <property type="term" value="F:transferase activity"/>
    <property type="evidence" value="ECO:0007669"/>
    <property type="project" value="UniProtKB-KW"/>
</dbReference>
<keyword evidence="3" id="KW-0808">Transferase</keyword>
<evidence type="ECO:0000259" key="2">
    <source>
        <dbReference type="Pfam" id="PF00535"/>
    </source>
</evidence>
<dbReference type="PANTHER" id="PTHR43630">
    <property type="entry name" value="POLY-BETA-1,6-N-ACETYL-D-GLUCOSAMINE SYNTHASE"/>
    <property type="match status" value="1"/>
</dbReference>
<dbReference type="PANTHER" id="PTHR43630:SF2">
    <property type="entry name" value="GLYCOSYLTRANSFERASE"/>
    <property type="match status" value="1"/>
</dbReference>
<comment type="caution">
    <text evidence="3">The sequence shown here is derived from an EMBL/GenBank/DDBJ whole genome shotgun (WGS) entry which is preliminary data.</text>
</comment>
<dbReference type="InterPro" id="IPR001173">
    <property type="entry name" value="Glyco_trans_2-like"/>
</dbReference>
<keyword evidence="1" id="KW-0472">Membrane</keyword>
<dbReference type="CDD" id="cd02511">
    <property type="entry name" value="Beta4Glucosyltransferase"/>
    <property type="match status" value="1"/>
</dbReference>
<protein>
    <submittedName>
        <fullName evidence="3">Glycosyltransferase</fullName>
    </submittedName>
</protein>
<gene>
    <name evidence="3" type="ORF">US67_C0059G0008</name>
</gene>
<organism evidence="3 4">
    <name type="scientific">Candidatus Woesebacteria bacterium GW2011_GWD1_38_10</name>
    <dbReference type="NCBI Taxonomy" id="1618592"/>
    <lineage>
        <taxon>Bacteria</taxon>
        <taxon>Candidatus Woeseibacteriota</taxon>
    </lineage>
</organism>
<feature type="transmembrane region" description="Helical" evidence="1">
    <location>
        <begin position="219"/>
        <end position="237"/>
    </location>
</feature>
<feature type="domain" description="Glycosyltransferase 2-like" evidence="2">
    <location>
        <begin position="4"/>
        <end position="114"/>
    </location>
</feature>